<dbReference type="InterPro" id="IPR045851">
    <property type="entry name" value="AMP-bd_C_sf"/>
</dbReference>
<dbReference type="InterPro" id="IPR025110">
    <property type="entry name" value="AMP-bd_C"/>
</dbReference>
<dbReference type="PANTHER" id="PTHR43767:SF11">
    <property type="entry name" value="MEDIUM-CHAIN-FATTY-ACID--COA LIGASE"/>
    <property type="match status" value="1"/>
</dbReference>
<dbReference type="AlphaFoldDB" id="A0A7I9ZJE1"/>
<organism evidence="2 3">
    <name type="scientific">Mycolicibacterium hippocampi</name>
    <dbReference type="NCBI Taxonomy" id="659824"/>
    <lineage>
        <taxon>Bacteria</taxon>
        <taxon>Bacillati</taxon>
        <taxon>Actinomycetota</taxon>
        <taxon>Actinomycetes</taxon>
        <taxon>Mycobacteriales</taxon>
        <taxon>Mycobacteriaceae</taxon>
        <taxon>Mycolicibacterium</taxon>
    </lineage>
</organism>
<evidence type="ECO:0000259" key="1">
    <source>
        <dbReference type="Pfam" id="PF13193"/>
    </source>
</evidence>
<dbReference type="Proteomes" id="UP000465304">
    <property type="component" value="Unassembled WGS sequence"/>
</dbReference>
<dbReference type="SUPFAM" id="SSF56801">
    <property type="entry name" value="Acetyl-CoA synthetase-like"/>
    <property type="match status" value="1"/>
</dbReference>
<proteinExistence type="predicted"/>
<evidence type="ECO:0000313" key="3">
    <source>
        <dbReference type="Proteomes" id="UP000465304"/>
    </source>
</evidence>
<dbReference type="InterPro" id="IPR050237">
    <property type="entry name" value="ATP-dep_AMP-bd_enzyme"/>
</dbReference>
<dbReference type="Gene3D" id="3.30.300.30">
    <property type="match status" value="1"/>
</dbReference>
<protein>
    <recommendedName>
        <fullName evidence="1">AMP-binding enzyme C-terminal domain-containing protein</fullName>
    </recommendedName>
</protein>
<comment type="caution">
    <text evidence="2">The sequence shown here is derived from an EMBL/GenBank/DDBJ whole genome shotgun (WGS) entry which is preliminary data.</text>
</comment>
<reference evidence="2 3" key="1">
    <citation type="journal article" date="2019" name="Emerg. Microbes Infect.">
        <title>Comprehensive subspecies identification of 175 nontuberculous mycobacteria species based on 7547 genomic profiles.</title>
        <authorList>
            <person name="Matsumoto Y."/>
            <person name="Kinjo T."/>
            <person name="Motooka D."/>
            <person name="Nabeya D."/>
            <person name="Jung N."/>
            <person name="Uechi K."/>
            <person name="Horii T."/>
            <person name="Iida T."/>
            <person name="Fujita J."/>
            <person name="Nakamura S."/>
        </authorList>
    </citation>
    <scope>NUCLEOTIDE SEQUENCE [LARGE SCALE GENOMIC DNA]</scope>
    <source>
        <strain evidence="2 3">JCM 30996</strain>
    </source>
</reference>
<dbReference type="PANTHER" id="PTHR43767">
    <property type="entry name" value="LONG-CHAIN-FATTY-ACID--COA LIGASE"/>
    <property type="match status" value="1"/>
</dbReference>
<dbReference type="GO" id="GO:0016877">
    <property type="term" value="F:ligase activity, forming carbon-sulfur bonds"/>
    <property type="evidence" value="ECO:0007669"/>
    <property type="project" value="UniProtKB-ARBA"/>
</dbReference>
<keyword evidence="3" id="KW-1185">Reference proteome</keyword>
<sequence length="98" mass="11074">MELENELAAHPAVRTATVIGVPDDKWQERPLAVVVLAADRTATAAELTEFLRPRVAKWWLPERWAFVTDIPLTSTGKFDKKKLRRQYADGDLTVETLA</sequence>
<dbReference type="EMBL" id="BLLB01000002">
    <property type="protein sequence ID" value="GFH00738.1"/>
    <property type="molecule type" value="Genomic_DNA"/>
</dbReference>
<dbReference type="Pfam" id="PF13193">
    <property type="entry name" value="AMP-binding_C"/>
    <property type="match status" value="1"/>
</dbReference>
<gene>
    <name evidence="2" type="ORF">MHIP_12210</name>
</gene>
<accession>A0A7I9ZJE1</accession>
<feature type="domain" description="AMP-binding enzyme C-terminal" evidence="1">
    <location>
        <begin position="2"/>
        <end position="77"/>
    </location>
</feature>
<name>A0A7I9ZJE1_9MYCO</name>
<evidence type="ECO:0000313" key="2">
    <source>
        <dbReference type="EMBL" id="GFH00738.1"/>
    </source>
</evidence>